<sequence>MDLCQASKLLTGRAVSTLLSLAAATAAGEDPQLSECWLNNQVEAGARLQGNDNGPGSLSSEGVYTVGAGEVGEGGVHGHTRGWGVGKGGQPCPVAKAVDEAESQGRDLGRGVWSIAGTFGAAVCVGVHSGRAAELQGCWGPELGRGLPGGVPREGSAESPGSLLAGPGEKAGPVTGLGEQLAASGHLLDEPTLSVGLEVPSQQMDLDRRTQMRGLGLVQTTDTSGRSR</sequence>
<dbReference type="Proteomes" id="UP001162501">
    <property type="component" value="Chromosome 21"/>
</dbReference>
<dbReference type="EMBL" id="OX596105">
    <property type="protein sequence ID" value="CAN0135056.1"/>
    <property type="molecule type" value="Genomic_DNA"/>
</dbReference>
<proteinExistence type="predicted"/>
<organism evidence="1 2">
    <name type="scientific">Rangifer tarandus platyrhynchus</name>
    <name type="common">Svalbard reindeer</name>
    <dbReference type="NCBI Taxonomy" id="3082113"/>
    <lineage>
        <taxon>Eukaryota</taxon>
        <taxon>Metazoa</taxon>
        <taxon>Chordata</taxon>
        <taxon>Craniata</taxon>
        <taxon>Vertebrata</taxon>
        <taxon>Euteleostomi</taxon>
        <taxon>Mammalia</taxon>
        <taxon>Eutheria</taxon>
        <taxon>Laurasiatheria</taxon>
        <taxon>Artiodactyla</taxon>
        <taxon>Ruminantia</taxon>
        <taxon>Pecora</taxon>
        <taxon>Cervidae</taxon>
        <taxon>Odocoileinae</taxon>
        <taxon>Rangifer</taxon>
    </lineage>
</organism>
<evidence type="ECO:0000313" key="1">
    <source>
        <dbReference type="EMBL" id="CAN0135056.1"/>
    </source>
</evidence>
<reference evidence="1" key="1">
    <citation type="submission" date="2023-05" db="EMBL/GenBank/DDBJ databases">
        <authorList>
            <consortium name="ELIXIR-Norway"/>
        </authorList>
    </citation>
    <scope>NUCLEOTIDE SEQUENCE</scope>
</reference>
<reference evidence="1" key="2">
    <citation type="submission" date="2025-03" db="EMBL/GenBank/DDBJ databases">
        <authorList>
            <consortium name="ELIXIR-Norway"/>
            <consortium name="Elixir Norway"/>
        </authorList>
    </citation>
    <scope>NUCLEOTIDE SEQUENCE</scope>
</reference>
<accession>A0AC59Z0U1</accession>
<gene>
    <name evidence="1" type="ORF">MRATA1EN22A_LOCUS12574</name>
</gene>
<name>A0AC59Z0U1_RANTA</name>
<evidence type="ECO:0000313" key="2">
    <source>
        <dbReference type="Proteomes" id="UP001162501"/>
    </source>
</evidence>
<protein>
    <submittedName>
        <fullName evidence="1">Uncharacterized protein</fullName>
    </submittedName>
</protein>